<comment type="caution">
    <text evidence="1">The sequence shown here is derived from an EMBL/GenBank/DDBJ whole genome shotgun (WGS) entry which is preliminary data.</text>
</comment>
<organism evidence="1">
    <name type="scientific">marine sediment metagenome</name>
    <dbReference type="NCBI Taxonomy" id="412755"/>
    <lineage>
        <taxon>unclassified sequences</taxon>
        <taxon>metagenomes</taxon>
        <taxon>ecological metagenomes</taxon>
    </lineage>
</organism>
<proteinExistence type="predicted"/>
<sequence length="42" mass="4764">MIKSINTDIEGELTIEKIKTLYDACMECIFDAIDKLDDRIAA</sequence>
<gene>
    <name evidence="1" type="ORF">LCGC14_1020760</name>
</gene>
<accession>A0A0F9R3E3</accession>
<dbReference type="AlphaFoldDB" id="A0A0F9R3E3"/>
<protein>
    <submittedName>
        <fullName evidence="1">Uncharacterized protein</fullName>
    </submittedName>
</protein>
<reference evidence="1" key="1">
    <citation type="journal article" date="2015" name="Nature">
        <title>Complex archaea that bridge the gap between prokaryotes and eukaryotes.</title>
        <authorList>
            <person name="Spang A."/>
            <person name="Saw J.H."/>
            <person name="Jorgensen S.L."/>
            <person name="Zaremba-Niedzwiedzka K."/>
            <person name="Martijn J."/>
            <person name="Lind A.E."/>
            <person name="van Eijk R."/>
            <person name="Schleper C."/>
            <person name="Guy L."/>
            <person name="Ettema T.J."/>
        </authorList>
    </citation>
    <scope>NUCLEOTIDE SEQUENCE</scope>
</reference>
<evidence type="ECO:0000313" key="1">
    <source>
        <dbReference type="EMBL" id="KKN12008.1"/>
    </source>
</evidence>
<dbReference type="EMBL" id="LAZR01004078">
    <property type="protein sequence ID" value="KKN12008.1"/>
    <property type="molecule type" value="Genomic_DNA"/>
</dbReference>
<name>A0A0F9R3E3_9ZZZZ</name>